<dbReference type="VEuPathDB" id="FungiDB:F503_07143"/>
<organism evidence="1 2">
    <name type="scientific">Ophiostoma piceae (strain UAMH 11346)</name>
    <name type="common">Sap stain fungus</name>
    <dbReference type="NCBI Taxonomy" id="1262450"/>
    <lineage>
        <taxon>Eukaryota</taxon>
        <taxon>Fungi</taxon>
        <taxon>Dikarya</taxon>
        <taxon>Ascomycota</taxon>
        <taxon>Pezizomycotina</taxon>
        <taxon>Sordariomycetes</taxon>
        <taxon>Sordariomycetidae</taxon>
        <taxon>Ophiostomatales</taxon>
        <taxon>Ophiostomataceae</taxon>
        <taxon>Ophiostoma</taxon>
    </lineage>
</organism>
<protein>
    <submittedName>
        <fullName evidence="1">Uncharacterized protein</fullName>
    </submittedName>
</protein>
<accession>S3C936</accession>
<dbReference type="Proteomes" id="UP000016923">
    <property type="component" value="Unassembled WGS sequence"/>
</dbReference>
<dbReference type="InterPro" id="IPR036291">
    <property type="entry name" value="NAD(P)-bd_dom_sf"/>
</dbReference>
<dbReference type="EMBL" id="KE148147">
    <property type="protein sequence ID" value="EPE09367.1"/>
    <property type="molecule type" value="Genomic_DNA"/>
</dbReference>
<reference evidence="1 2" key="1">
    <citation type="journal article" date="2013" name="BMC Genomics">
        <title>The genome and transcriptome of the pine saprophyte Ophiostoma piceae, and a comparison with the bark beetle-associated pine pathogen Grosmannia clavigera.</title>
        <authorList>
            <person name="Haridas S."/>
            <person name="Wang Y."/>
            <person name="Lim L."/>
            <person name="Massoumi Alamouti S."/>
            <person name="Jackman S."/>
            <person name="Docking R."/>
            <person name="Robertson G."/>
            <person name="Birol I."/>
            <person name="Bohlmann J."/>
            <person name="Breuil C."/>
        </authorList>
    </citation>
    <scope>NUCLEOTIDE SEQUENCE [LARGE SCALE GENOMIC DNA]</scope>
    <source>
        <strain evidence="1 2">UAMH 11346</strain>
    </source>
</reference>
<keyword evidence="2" id="KW-1185">Reference proteome</keyword>
<proteinExistence type="predicted"/>
<evidence type="ECO:0000313" key="1">
    <source>
        <dbReference type="EMBL" id="EPE09367.1"/>
    </source>
</evidence>
<sequence>MDIEATKYTVERIQQVHLFAVVDVKVMNITKAENIKALVDAYISKQGRIHILIDNLAQQQRVSYVDKSGQANALAIGLMFRPVVGSVAKSSNPTKQKILKAITHNVPMRRMSML</sequence>
<dbReference type="SUPFAM" id="SSF51735">
    <property type="entry name" value="NAD(P)-binding Rossmann-fold domains"/>
    <property type="match status" value="1"/>
</dbReference>
<gene>
    <name evidence="1" type="ORF">F503_07143</name>
</gene>
<dbReference type="HOGENOM" id="CLU_2121762_0_0_1"/>
<name>S3C936_OPHP1</name>
<evidence type="ECO:0000313" key="2">
    <source>
        <dbReference type="Proteomes" id="UP000016923"/>
    </source>
</evidence>
<dbReference type="AlphaFoldDB" id="S3C936"/>